<keyword evidence="2" id="KW-1185">Reference proteome</keyword>
<accession>A0A026VT02</accession>
<dbReference type="EMBL" id="KK108133">
    <property type="protein sequence ID" value="EZA46867.1"/>
    <property type="molecule type" value="Genomic_DNA"/>
</dbReference>
<proteinExistence type="predicted"/>
<dbReference type="AlphaFoldDB" id="A0A026VT02"/>
<name>A0A026VT02_OOCBI</name>
<sequence>MMADLGKMYNEFEVVAFVAQRESFARKPGNCTSFNCSKTERPRRVSTLSKVIIFLTILKKSGKAGQFKTVRGTL</sequence>
<organism evidence="1 2">
    <name type="scientific">Ooceraea biroi</name>
    <name type="common">Clonal raider ant</name>
    <name type="synonym">Cerapachys biroi</name>
    <dbReference type="NCBI Taxonomy" id="2015173"/>
    <lineage>
        <taxon>Eukaryota</taxon>
        <taxon>Metazoa</taxon>
        <taxon>Ecdysozoa</taxon>
        <taxon>Arthropoda</taxon>
        <taxon>Hexapoda</taxon>
        <taxon>Insecta</taxon>
        <taxon>Pterygota</taxon>
        <taxon>Neoptera</taxon>
        <taxon>Endopterygota</taxon>
        <taxon>Hymenoptera</taxon>
        <taxon>Apocrita</taxon>
        <taxon>Aculeata</taxon>
        <taxon>Formicoidea</taxon>
        <taxon>Formicidae</taxon>
        <taxon>Dorylinae</taxon>
        <taxon>Ooceraea</taxon>
    </lineage>
</organism>
<reference evidence="1 2" key="1">
    <citation type="journal article" date="2014" name="Curr. Biol.">
        <title>The genome of the clonal raider ant Cerapachys biroi.</title>
        <authorList>
            <person name="Oxley P.R."/>
            <person name="Ji L."/>
            <person name="Fetter-Pruneda I."/>
            <person name="McKenzie S.K."/>
            <person name="Li C."/>
            <person name="Hu H."/>
            <person name="Zhang G."/>
            <person name="Kronauer D.J."/>
        </authorList>
    </citation>
    <scope>NUCLEOTIDE SEQUENCE [LARGE SCALE GENOMIC DNA]</scope>
</reference>
<dbReference type="Proteomes" id="UP000053097">
    <property type="component" value="Unassembled WGS sequence"/>
</dbReference>
<gene>
    <name evidence="1" type="ORF">X777_01082</name>
</gene>
<evidence type="ECO:0000313" key="2">
    <source>
        <dbReference type="Proteomes" id="UP000053097"/>
    </source>
</evidence>
<evidence type="ECO:0000313" key="1">
    <source>
        <dbReference type="EMBL" id="EZA46867.1"/>
    </source>
</evidence>
<protein>
    <submittedName>
        <fullName evidence="1">Uncharacterized protein</fullName>
    </submittedName>
</protein>